<sequence>MTTSKEIHWPEYYHPKHAQLHVRNETLIPAQADTIWSCLIHAPCWPQWGRAQTSVQILNGDGIELHKGTLFRWKARALHFDCTVVEYIPHKRIAWKGKCGDVDMYHAWLIEPTDDGCVVLTESTQRGGMTWLTRLFTSRNIHSYHKRWLDGLKKQPECKKQSSPKGQGEGLK</sequence>
<gene>
    <name evidence="1" type="ORF">C9I99_11120</name>
</gene>
<dbReference type="Pfam" id="PF10604">
    <property type="entry name" value="Polyketide_cyc2"/>
    <property type="match status" value="1"/>
</dbReference>
<dbReference type="Gene3D" id="3.30.530.20">
    <property type="match status" value="1"/>
</dbReference>
<dbReference type="OrthoDB" id="838646at2"/>
<comment type="caution">
    <text evidence="1">The sequence shown here is derived from an EMBL/GenBank/DDBJ whole genome shotgun (WGS) entry which is preliminary data.</text>
</comment>
<dbReference type="RefSeq" id="WP_107348960.1">
    <property type="nucleotide sequence ID" value="NZ_PYMH01000004.1"/>
</dbReference>
<accession>A0A2T3IZ31</accession>
<dbReference type="CDD" id="cd07822">
    <property type="entry name" value="SRPBCC_4"/>
    <property type="match status" value="1"/>
</dbReference>
<dbReference type="Proteomes" id="UP000241222">
    <property type="component" value="Unassembled WGS sequence"/>
</dbReference>
<dbReference type="AlphaFoldDB" id="A0A2T3IZ31"/>
<organism evidence="1 2">
    <name type="scientific">Photobacterium lutimaris</name>
    <dbReference type="NCBI Taxonomy" id="388278"/>
    <lineage>
        <taxon>Bacteria</taxon>
        <taxon>Pseudomonadati</taxon>
        <taxon>Pseudomonadota</taxon>
        <taxon>Gammaproteobacteria</taxon>
        <taxon>Vibrionales</taxon>
        <taxon>Vibrionaceae</taxon>
        <taxon>Photobacterium</taxon>
    </lineage>
</organism>
<dbReference type="InterPro" id="IPR019587">
    <property type="entry name" value="Polyketide_cyclase/dehydratase"/>
</dbReference>
<protein>
    <submittedName>
        <fullName evidence="1">Polyketide cyclase</fullName>
    </submittedName>
</protein>
<evidence type="ECO:0000313" key="2">
    <source>
        <dbReference type="Proteomes" id="UP000241222"/>
    </source>
</evidence>
<keyword evidence="2" id="KW-1185">Reference proteome</keyword>
<dbReference type="InterPro" id="IPR023393">
    <property type="entry name" value="START-like_dom_sf"/>
</dbReference>
<dbReference type="SUPFAM" id="SSF55961">
    <property type="entry name" value="Bet v1-like"/>
    <property type="match status" value="1"/>
</dbReference>
<reference evidence="1 2" key="1">
    <citation type="submission" date="2018-03" db="EMBL/GenBank/DDBJ databases">
        <title>Whole genome sequencing of Histamine producing bacteria.</title>
        <authorList>
            <person name="Butler K."/>
        </authorList>
    </citation>
    <scope>NUCLEOTIDE SEQUENCE [LARGE SCALE GENOMIC DNA]</scope>
    <source>
        <strain evidence="1 2">JCM 13586</strain>
    </source>
</reference>
<name>A0A2T3IZ31_9GAMM</name>
<dbReference type="EMBL" id="PYMH01000004">
    <property type="protein sequence ID" value="PSU33913.1"/>
    <property type="molecule type" value="Genomic_DNA"/>
</dbReference>
<proteinExistence type="predicted"/>
<evidence type="ECO:0000313" key="1">
    <source>
        <dbReference type="EMBL" id="PSU33913.1"/>
    </source>
</evidence>